<organism evidence="4 5">
    <name type="scientific">Operophtera brumata</name>
    <name type="common">Winter moth</name>
    <name type="synonym">Phalaena brumata</name>
    <dbReference type="NCBI Taxonomy" id="104452"/>
    <lineage>
        <taxon>Eukaryota</taxon>
        <taxon>Metazoa</taxon>
        <taxon>Ecdysozoa</taxon>
        <taxon>Arthropoda</taxon>
        <taxon>Hexapoda</taxon>
        <taxon>Insecta</taxon>
        <taxon>Pterygota</taxon>
        <taxon>Neoptera</taxon>
        <taxon>Endopterygota</taxon>
        <taxon>Lepidoptera</taxon>
        <taxon>Glossata</taxon>
        <taxon>Ditrysia</taxon>
        <taxon>Geometroidea</taxon>
        <taxon>Geometridae</taxon>
        <taxon>Larentiinae</taxon>
        <taxon>Operophtera</taxon>
    </lineage>
</organism>
<keyword evidence="1" id="KW-1015">Disulfide bond</keyword>
<proteinExistence type="predicted"/>
<dbReference type="PRINTS" id="PR00480">
    <property type="entry name" value="ASTACIN"/>
</dbReference>
<reference evidence="4 5" key="1">
    <citation type="journal article" date="2015" name="Genome Biol. Evol.">
        <title>The genome of winter moth (Operophtera brumata) provides a genomic perspective on sexual dimorphism and phenology.</title>
        <authorList>
            <person name="Derks M.F."/>
            <person name="Smit S."/>
            <person name="Salis L."/>
            <person name="Schijlen E."/>
            <person name="Bossers A."/>
            <person name="Mateman C."/>
            <person name="Pijl A.S."/>
            <person name="de Ridder D."/>
            <person name="Groenen M.A."/>
            <person name="Visser M.E."/>
            <person name="Megens H.J."/>
        </authorList>
    </citation>
    <scope>NUCLEOTIDE SEQUENCE [LARGE SCALE GENOMIC DNA]</scope>
    <source>
        <strain evidence="4">WM2013NL</strain>
        <tissue evidence="4">Head and thorax</tissue>
    </source>
</reference>
<dbReference type="PANTHER" id="PTHR10127">
    <property type="entry name" value="DISCOIDIN, CUB, EGF, LAMININ , AND ZINC METALLOPROTEASE DOMAIN CONTAINING"/>
    <property type="match status" value="1"/>
</dbReference>
<keyword evidence="2" id="KW-0732">Signal</keyword>
<sequence length="479" mass="54670">MLRTLVALCLVGAVVGGPPVSKSREEIQNSYLEISSCYNNNHITLRFLVRPPDRGVILSSAHPEANPEASVWENSGKYQGDILLDDEQLESMVEQFSAGRNAYIWPNTLWPWNTVVYEFGAGQFDAAQRNYILYTMSIIEDRTCVRFRPRQNNEFNYVLLTYNFDRYDTDLVSNLGLPYEYDSCMHYDAYAFTINGRTTMDALRVLVVLCLIGLAAATPAIVRSREEIQAFRSFLESTKNNNDASQFNARSQSAPEANAEELSGKYEGDIVLDDFIIESMLLEFAQGRNAYTWPNTKWPNDTVSAAIEAGIKDIEDNTCVKFRYRQPEDTVYVRLTGEPSGCYAHVGYWATRGVHTLNLARNNIGVGCFRHATIVHEWMHILGFLHMQSTHDRDNYLILISPGTENNFAIYNQDLVDNLNVEYDYVSCLHYGPYSFTINGEMTIVALQEHEGVMGQREYITDKDWLRINRHYNCPGAWD</sequence>
<evidence type="ECO:0000256" key="1">
    <source>
        <dbReference type="PROSITE-ProRule" id="PRU01211"/>
    </source>
</evidence>
<name>A0A0L7L3V4_OPEBR</name>
<comment type="cofactor">
    <cofactor evidence="1 2">
        <name>Zn(2+)</name>
        <dbReference type="ChEBI" id="CHEBI:29105"/>
    </cofactor>
    <text evidence="1 2">Binds 1 zinc ion per subunit.</text>
</comment>
<keyword evidence="5" id="KW-1185">Reference proteome</keyword>
<feature type="chain" id="PRO_5005394645" description="Metalloendopeptidase" evidence="2">
    <location>
        <begin position="17"/>
        <end position="479"/>
    </location>
</feature>
<dbReference type="InterPro" id="IPR034035">
    <property type="entry name" value="Astacin-like_dom"/>
</dbReference>
<keyword evidence="1 2" id="KW-0482">Metalloprotease</keyword>
<keyword evidence="1 2" id="KW-0645">Protease</keyword>
<dbReference type="GO" id="GO:0008270">
    <property type="term" value="F:zinc ion binding"/>
    <property type="evidence" value="ECO:0007669"/>
    <property type="project" value="UniProtKB-UniRule"/>
</dbReference>
<dbReference type="CDD" id="cd04280">
    <property type="entry name" value="ZnMc_astacin_like"/>
    <property type="match status" value="1"/>
</dbReference>
<keyword evidence="1 2" id="KW-0378">Hydrolase</keyword>
<dbReference type="GO" id="GO:0006508">
    <property type="term" value="P:proteolysis"/>
    <property type="evidence" value="ECO:0007669"/>
    <property type="project" value="UniProtKB-KW"/>
</dbReference>
<comment type="caution">
    <text evidence="1">Lacks conserved residue(s) required for the propagation of feature annotation.</text>
</comment>
<feature type="domain" description="Peptidase M12A" evidence="3">
    <location>
        <begin position="270"/>
        <end position="475"/>
    </location>
</feature>
<feature type="active site" evidence="1">
    <location>
        <position position="377"/>
    </location>
</feature>
<feature type="disulfide bond" evidence="1">
    <location>
        <begin position="319"/>
        <end position="474"/>
    </location>
</feature>
<feature type="binding site" evidence="1">
    <location>
        <position position="380"/>
    </location>
    <ligand>
        <name>Zn(2+)</name>
        <dbReference type="ChEBI" id="CHEBI:29105"/>
        <note>catalytic</note>
    </ligand>
</feature>
<dbReference type="InterPro" id="IPR006026">
    <property type="entry name" value="Peptidase_Metallo"/>
</dbReference>
<feature type="signal peptide" evidence="2">
    <location>
        <begin position="1"/>
        <end position="16"/>
    </location>
</feature>
<dbReference type="AlphaFoldDB" id="A0A0L7L3V4"/>
<evidence type="ECO:0000313" key="5">
    <source>
        <dbReference type="Proteomes" id="UP000037510"/>
    </source>
</evidence>
<keyword evidence="1 2" id="KW-0862">Zinc</keyword>
<dbReference type="GO" id="GO:0004222">
    <property type="term" value="F:metalloendopeptidase activity"/>
    <property type="evidence" value="ECO:0007669"/>
    <property type="project" value="UniProtKB-UniRule"/>
</dbReference>
<dbReference type="PROSITE" id="PS51864">
    <property type="entry name" value="ASTACIN"/>
    <property type="match status" value="1"/>
</dbReference>
<feature type="binding site" evidence="1">
    <location>
        <position position="386"/>
    </location>
    <ligand>
        <name>Zn(2+)</name>
        <dbReference type="ChEBI" id="CHEBI:29105"/>
        <note>catalytic</note>
    </ligand>
</feature>
<dbReference type="Gene3D" id="3.40.390.10">
    <property type="entry name" value="Collagenase (Catalytic Domain)"/>
    <property type="match status" value="3"/>
</dbReference>
<dbReference type="Proteomes" id="UP000037510">
    <property type="component" value="Unassembled WGS sequence"/>
</dbReference>
<dbReference type="InterPro" id="IPR001506">
    <property type="entry name" value="Peptidase_M12A"/>
</dbReference>
<dbReference type="Pfam" id="PF01400">
    <property type="entry name" value="Astacin"/>
    <property type="match status" value="2"/>
</dbReference>
<feature type="binding site" evidence="1">
    <location>
        <position position="376"/>
    </location>
    <ligand>
        <name>Zn(2+)</name>
        <dbReference type="ChEBI" id="CHEBI:29105"/>
        <note>catalytic</note>
    </ligand>
</feature>
<dbReference type="SMART" id="SM00235">
    <property type="entry name" value="ZnMc"/>
    <property type="match status" value="1"/>
</dbReference>
<dbReference type="STRING" id="104452.A0A0L7L3V4"/>
<evidence type="ECO:0000313" key="4">
    <source>
        <dbReference type="EMBL" id="KOB70143.1"/>
    </source>
</evidence>
<dbReference type="EMBL" id="JTDY01003106">
    <property type="protein sequence ID" value="KOB70143.1"/>
    <property type="molecule type" value="Genomic_DNA"/>
</dbReference>
<evidence type="ECO:0000256" key="2">
    <source>
        <dbReference type="RuleBase" id="RU361183"/>
    </source>
</evidence>
<evidence type="ECO:0000259" key="3">
    <source>
        <dbReference type="PROSITE" id="PS51864"/>
    </source>
</evidence>
<dbReference type="InterPro" id="IPR024079">
    <property type="entry name" value="MetalloPept_cat_dom_sf"/>
</dbReference>
<dbReference type="PANTHER" id="PTHR10127:SF814">
    <property type="entry name" value="MEPRIN A SUBUNIT BETA"/>
    <property type="match status" value="1"/>
</dbReference>
<gene>
    <name evidence="4" type="ORF">OBRU01_15803</name>
</gene>
<protein>
    <recommendedName>
        <fullName evidence="2">Metalloendopeptidase</fullName>
        <ecNumber evidence="2">3.4.24.-</ecNumber>
    </recommendedName>
</protein>
<dbReference type="EC" id="3.4.24.-" evidence="2"/>
<comment type="caution">
    <text evidence="4">The sequence shown here is derived from an EMBL/GenBank/DDBJ whole genome shotgun (WGS) entry which is preliminary data.</text>
</comment>
<accession>A0A0L7L3V4</accession>
<keyword evidence="1 2" id="KW-0479">Metal-binding</keyword>
<dbReference type="SUPFAM" id="SSF55486">
    <property type="entry name" value="Metalloproteases ('zincins'), catalytic domain"/>
    <property type="match status" value="2"/>
</dbReference>